<feature type="compositionally biased region" description="Basic and acidic residues" evidence="1">
    <location>
        <begin position="79"/>
        <end position="90"/>
    </location>
</feature>
<feature type="signal peptide" evidence="2">
    <location>
        <begin position="1"/>
        <end position="25"/>
    </location>
</feature>
<evidence type="ECO:0000256" key="2">
    <source>
        <dbReference type="SAM" id="SignalP"/>
    </source>
</evidence>
<dbReference type="Proteomes" id="UP000035680">
    <property type="component" value="Unassembled WGS sequence"/>
</dbReference>
<reference evidence="3" key="1">
    <citation type="submission" date="2014-07" db="EMBL/GenBank/DDBJ databases">
        <authorList>
            <person name="Martin A.A"/>
            <person name="De Silva N."/>
        </authorList>
    </citation>
    <scope>NUCLEOTIDE SEQUENCE</scope>
</reference>
<reference evidence="4" key="2">
    <citation type="submission" date="2015-08" db="UniProtKB">
        <authorList>
            <consortium name="WormBaseParasite"/>
        </authorList>
    </citation>
    <scope>IDENTIFICATION</scope>
</reference>
<evidence type="ECO:0000313" key="3">
    <source>
        <dbReference type="Proteomes" id="UP000035680"/>
    </source>
</evidence>
<feature type="compositionally biased region" description="Low complexity" evidence="1">
    <location>
        <begin position="130"/>
        <end position="158"/>
    </location>
</feature>
<keyword evidence="3" id="KW-1185">Reference proteome</keyword>
<name>A0A0K0FZJ2_STRVS</name>
<feature type="region of interest" description="Disordered" evidence="1">
    <location>
        <begin position="32"/>
        <end position="176"/>
    </location>
</feature>
<dbReference type="WBParaSite" id="SVE_1787100.1">
    <property type="protein sequence ID" value="SVE_1787100.1"/>
    <property type="gene ID" value="SVE_1787100"/>
</dbReference>
<keyword evidence="2" id="KW-0732">Signal</keyword>
<evidence type="ECO:0000256" key="1">
    <source>
        <dbReference type="SAM" id="MobiDB-lite"/>
    </source>
</evidence>
<proteinExistence type="predicted"/>
<accession>A0A0K0FZJ2</accession>
<organism evidence="3 4">
    <name type="scientific">Strongyloides venezuelensis</name>
    <name type="common">Threadworm</name>
    <dbReference type="NCBI Taxonomy" id="75913"/>
    <lineage>
        <taxon>Eukaryota</taxon>
        <taxon>Metazoa</taxon>
        <taxon>Ecdysozoa</taxon>
        <taxon>Nematoda</taxon>
        <taxon>Chromadorea</taxon>
        <taxon>Rhabditida</taxon>
        <taxon>Tylenchina</taxon>
        <taxon>Panagrolaimomorpha</taxon>
        <taxon>Strongyloidoidea</taxon>
        <taxon>Strongyloididae</taxon>
        <taxon>Strongyloides</taxon>
    </lineage>
</organism>
<feature type="chain" id="PRO_5005330600" evidence="2">
    <location>
        <begin position="26"/>
        <end position="176"/>
    </location>
</feature>
<evidence type="ECO:0000313" key="4">
    <source>
        <dbReference type="WBParaSite" id="SVE_1787100.1"/>
    </source>
</evidence>
<protein>
    <submittedName>
        <fullName evidence="4">Uncharacterized protein</fullName>
    </submittedName>
</protein>
<feature type="compositionally biased region" description="Low complexity" evidence="1">
    <location>
        <begin position="44"/>
        <end position="78"/>
    </location>
</feature>
<dbReference type="AlphaFoldDB" id="A0A0K0FZJ2"/>
<sequence length="176" mass="19872">MIFSNRIALYIFLLLFISLLELVKSTLPNESGTVFREGRRSSSPRKNSPSSRNSSSRRSSSSRKNSPSRARSISSGSENGERSRSSERMYKVRKQLNADSSKIVQDMYTLHRQSSMQHGRRNSGGFRRQSSITSSLRGLRLSRQHSSSSNGQPSLPSPVGRPFQRSFSLRNWKPFG</sequence>